<feature type="compositionally biased region" description="Low complexity" evidence="1">
    <location>
        <begin position="87"/>
        <end position="104"/>
    </location>
</feature>
<organism evidence="2 3">
    <name type="scientific">Asanoa iriomotensis</name>
    <dbReference type="NCBI Taxonomy" id="234613"/>
    <lineage>
        <taxon>Bacteria</taxon>
        <taxon>Bacillati</taxon>
        <taxon>Actinomycetota</taxon>
        <taxon>Actinomycetes</taxon>
        <taxon>Micromonosporales</taxon>
        <taxon>Micromonosporaceae</taxon>
        <taxon>Asanoa</taxon>
    </lineage>
</organism>
<keyword evidence="3" id="KW-1185">Reference proteome</keyword>
<feature type="region of interest" description="Disordered" evidence="1">
    <location>
        <begin position="79"/>
        <end position="104"/>
    </location>
</feature>
<dbReference type="EMBL" id="BONC01000005">
    <property type="protein sequence ID" value="GIF55017.1"/>
    <property type="molecule type" value="Genomic_DNA"/>
</dbReference>
<evidence type="ECO:0000256" key="1">
    <source>
        <dbReference type="SAM" id="MobiDB-lite"/>
    </source>
</evidence>
<proteinExistence type="predicted"/>
<accession>A0ABQ4BWV9</accession>
<protein>
    <submittedName>
        <fullName evidence="2">Uncharacterized protein</fullName>
    </submittedName>
</protein>
<dbReference type="Proteomes" id="UP000624325">
    <property type="component" value="Unassembled WGS sequence"/>
</dbReference>
<reference evidence="2 3" key="1">
    <citation type="submission" date="2021-01" db="EMBL/GenBank/DDBJ databases">
        <title>Whole genome shotgun sequence of Asanoa iriomotensis NBRC 100142.</title>
        <authorList>
            <person name="Komaki H."/>
            <person name="Tamura T."/>
        </authorList>
    </citation>
    <scope>NUCLEOTIDE SEQUENCE [LARGE SCALE GENOMIC DNA]</scope>
    <source>
        <strain evidence="2 3">NBRC 100142</strain>
    </source>
</reference>
<name>A0ABQ4BWV9_9ACTN</name>
<evidence type="ECO:0000313" key="2">
    <source>
        <dbReference type="EMBL" id="GIF55017.1"/>
    </source>
</evidence>
<sequence>MRVRHVAAENSRAQADLRRNAHRAGARDVASVDDACLRSARAKRLTRASPVSESTRARCRSRVTYGSLIITGSPTMRIDVDVDDPRAGTPGTPGAGPNPRCLTR</sequence>
<comment type="caution">
    <text evidence="2">The sequence shown here is derived from an EMBL/GenBank/DDBJ whole genome shotgun (WGS) entry which is preliminary data.</text>
</comment>
<gene>
    <name evidence="2" type="ORF">Air01nite_11120</name>
</gene>
<evidence type="ECO:0000313" key="3">
    <source>
        <dbReference type="Proteomes" id="UP000624325"/>
    </source>
</evidence>